<comment type="pathway">
    <text evidence="4">Cofactor biosynthesis; molybdopterin biosynthesis.</text>
</comment>
<dbReference type="Gene3D" id="2.40.340.10">
    <property type="entry name" value="MoeA, C-terminal, domain IV"/>
    <property type="match status" value="1"/>
</dbReference>
<dbReference type="CDD" id="cd00887">
    <property type="entry name" value="MoeA"/>
    <property type="match status" value="1"/>
</dbReference>
<dbReference type="EC" id="2.10.1.1" evidence="4"/>
<evidence type="ECO:0000256" key="2">
    <source>
        <dbReference type="ARBA" id="ARBA00010763"/>
    </source>
</evidence>
<keyword evidence="4" id="KW-0479">Metal-binding</keyword>
<dbReference type="PANTHER" id="PTHR10192:SF5">
    <property type="entry name" value="GEPHYRIN"/>
    <property type="match status" value="1"/>
</dbReference>
<dbReference type="GO" id="GO:0061599">
    <property type="term" value="F:molybdopterin molybdotransferase activity"/>
    <property type="evidence" value="ECO:0007669"/>
    <property type="project" value="UniProtKB-UniRule"/>
</dbReference>
<dbReference type="SMART" id="SM00852">
    <property type="entry name" value="MoCF_biosynth"/>
    <property type="match status" value="1"/>
</dbReference>
<keyword evidence="4" id="KW-0500">Molybdenum</keyword>
<dbReference type="InterPro" id="IPR036135">
    <property type="entry name" value="MoeA_linker/N_sf"/>
</dbReference>
<evidence type="ECO:0000313" key="7">
    <source>
        <dbReference type="Proteomes" id="UP000518878"/>
    </source>
</evidence>
<accession>A0A7X5QV29</accession>
<dbReference type="Gene3D" id="2.170.190.11">
    <property type="entry name" value="Molybdopterin biosynthesis moea protein, domain 3"/>
    <property type="match status" value="1"/>
</dbReference>
<keyword evidence="4" id="KW-0501">Molybdenum cofactor biosynthesis</keyword>
<dbReference type="Proteomes" id="UP000518878">
    <property type="component" value="Unassembled WGS sequence"/>
</dbReference>
<dbReference type="Pfam" id="PF03453">
    <property type="entry name" value="MoeA_N"/>
    <property type="match status" value="1"/>
</dbReference>
<dbReference type="InterPro" id="IPR001453">
    <property type="entry name" value="MoaB/Mog_dom"/>
</dbReference>
<dbReference type="Pfam" id="PF00994">
    <property type="entry name" value="MoCF_biosynth"/>
    <property type="match status" value="1"/>
</dbReference>
<comment type="catalytic activity">
    <reaction evidence="3">
        <text>adenylyl-molybdopterin + molybdate = Mo-molybdopterin + AMP + H(+)</text>
        <dbReference type="Rhea" id="RHEA:35047"/>
        <dbReference type="ChEBI" id="CHEBI:15378"/>
        <dbReference type="ChEBI" id="CHEBI:36264"/>
        <dbReference type="ChEBI" id="CHEBI:62727"/>
        <dbReference type="ChEBI" id="CHEBI:71302"/>
        <dbReference type="ChEBI" id="CHEBI:456215"/>
        <dbReference type="EC" id="2.10.1.1"/>
    </reaction>
</comment>
<gene>
    <name evidence="6" type="ORF">HBF32_10905</name>
</gene>
<evidence type="ECO:0000259" key="5">
    <source>
        <dbReference type="SMART" id="SM00852"/>
    </source>
</evidence>
<feature type="domain" description="MoaB/Mog" evidence="5">
    <location>
        <begin position="175"/>
        <end position="314"/>
    </location>
</feature>
<reference evidence="6 7" key="1">
    <citation type="journal article" date="2006" name="Int. J. Syst. Evol. Microbiol.">
        <title>Dyella yeojuensis sp. nov., isolated from greenhouse soil in Korea.</title>
        <authorList>
            <person name="Kim B.Y."/>
            <person name="Weon H.Y."/>
            <person name="Lee K.H."/>
            <person name="Seok S.J."/>
            <person name="Kwon S.W."/>
            <person name="Go S.J."/>
            <person name="Stackebrandt E."/>
        </authorList>
    </citation>
    <scope>NUCLEOTIDE SEQUENCE [LARGE SCALE GENOMIC DNA]</scope>
    <source>
        <strain evidence="6 7">DSM 17673</strain>
    </source>
</reference>
<dbReference type="InterPro" id="IPR005110">
    <property type="entry name" value="MoeA_linker/N"/>
</dbReference>
<dbReference type="InterPro" id="IPR036688">
    <property type="entry name" value="MoeA_C_domain_IV_sf"/>
</dbReference>
<dbReference type="PANTHER" id="PTHR10192">
    <property type="entry name" value="MOLYBDOPTERIN BIOSYNTHESIS PROTEIN"/>
    <property type="match status" value="1"/>
</dbReference>
<keyword evidence="4 6" id="KW-0808">Transferase</keyword>
<name>A0A7X5QV29_9GAMM</name>
<organism evidence="6 7">
    <name type="scientific">Luteibacter yeojuensis</name>
    <dbReference type="NCBI Taxonomy" id="345309"/>
    <lineage>
        <taxon>Bacteria</taxon>
        <taxon>Pseudomonadati</taxon>
        <taxon>Pseudomonadota</taxon>
        <taxon>Gammaproteobacteria</taxon>
        <taxon>Lysobacterales</taxon>
        <taxon>Rhodanobacteraceae</taxon>
        <taxon>Luteibacter</taxon>
    </lineage>
</organism>
<dbReference type="Gene3D" id="3.90.105.10">
    <property type="entry name" value="Molybdopterin biosynthesis moea protein, domain 2"/>
    <property type="match status" value="1"/>
</dbReference>
<evidence type="ECO:0000313" key="6">
    <source>
        <dbReference type="EMBL" id="NID15967.1"/>
    </source>
</evidence>
<dbReference type="SUPFAM" id="SSF53218">
    <property type="entry name" value="Molybdenum cofactor biosynthesis proteins"/>
    <property type="match status" value="1"/>
</dbReference>
<dbReference type="AlphaFoldDB" id="A0A7X5QV29"/>
<dbReference type="SUPFAM" id="SSF63882">
    <property type="entry name" value="MoeA N-terminal region -like"/>
    <property type="match status" value="1"/>
</dbReference>
<comment type="function">
    <text evidence="1 4">Catalyzes the insertion of molybdate into adenylated molybdopterin with the concomitant release of AMP.</text>
</comment>
<dbReference type="GO" id="GO:0046872">
    <property type="term" value="F:metal ion binding"/>
    <property type="evidence" value="ECO:0007669"/>
    <property type="project" value="UniProtKB-UniRule"/>
</dbReference>
<dbReference type="InterPro" id="IPR036425">
    <property type="entry name" value="MoaB/Mog-like_dom_sf"/>
</dbReference>
<dbReference type="GO" id="GO:0006777">
    <property type="term" value="P:Mo-molybdopterin cofactor biosynthetic process"/>
    <property type="evidence" value="ECO:0007669"/>
    <property type="project" value="UniProtKB-UniRule"/>
</dbReference>
<protein>
    <recommendedName>
        <fullName evidence="4">Molybdopterin molybdenumtransferase</fullName>
        <ecNumber evidence="4">2.10.1.1</ecNumber>
    </recommendedName>
</protein>
<keyword evidence="7" id="KW-1185">Reference proteome</keyword>
<evidence type="ECO:0000256" key="3">
    <source>
        <dbReference type="ARBA" id="ARBA00047317"/>
    </source>
</evidence>
<evidence type="ECO:0000256" key="1">
    <source>
        <dbReference type="ARBA" id="ARBA00002901"/>
    </source>
</evidence>
<dbReference type="EMBL" id="JAAQTL010000001">
    <property type="protein sequence ID" value="NID15967.1"/>
    <property type="molecule type" value="Genomic_DNA"/>
</dbReference>
<dbReference type="GO" id="GO:0005829">
    <property type="term" value="C:cytosol"/>
    <property type="evidence" value="ECO:0007669"/>
    <property type="project" value="TreeGrafter"/>
</dbReference>
<dbReference type="InterPro" id="IPR038987">
    <property type="entry name" value="MoeA-like"/>
</dbReference>
<proteinExistence type="inferred from homology"/>
<keyword evidence="4" id="KW-0460">Magnesium</keyword>
<evidence type="ECO:0000256" key="4">
    <source>
        <dbReference type="RuleBase" id="RU365090"/>
    </source>
</evidence>
<dbReference type="Gene3D" id="3.40.980.10">
    <property type="entry name" value="MoaB/Mog-like domain"/>
    <property type="match status" value="1"/>
</dbReference>
<sequence>MISYPAALALLLDGTRPLGVESLPLASAARRILASDVHSPLALPSFDNAAMDGYALRAGGETIAAGSIFAVAAMQAAGDGTPAYPSAQACEIATGARMPEGFDTVVPVERSERGSGRVRFPAEERRGQNVRHAGSDIAVGARVLHRGRRVDAAATMLLAALGIERVEAFRRPRVAIVATGSELNAAGPLPPAGIHDSNGPFLAASLTHWGAEILSRSRVPDAGDAFANAMRDALDAHADLIVTTGAVSAGRFDFVPSALSALGASGLFHKVGIRPGKPLLAARFDGGPLVLALPGNPMAVAVGYRFFVAPVLRAMAGLAPERPARVRLVAPLGGREGLQHFALGLLEHDEEGWQVARVAKAQAAYRILPYTEATHWLTAAAGSDDAADAWPLDPADAP</sequence>
<dbReference type="UniPathway" id="UPA00344"/>
<comment type="cofactor">
    <cofactor evidence="4">
        <name>Mg(2+)</name>
        <dbReference type="ChEBI" id="CHEBI:18420"/>
    </cofactor>
</comment>
<comment type="similarity">
    <text evidence="2 4">Belongs to the MoeA family.</text>
</comment>
<dbReference type="RefSeq" id="WP_166699650.1">
    <property type="nucleotide sequence ID" value="NZ_JAAQTL010000001.1"/>
</dbReference>
<comment type="caution">
    <text evidence="6">The sequence shown here is derived from an EMBL/GenBank/DDBJ whole genome shotgun (WGS) entry which is preliminary data.</text>
</comment>